<dbReference type="EMBL" id="AMSI01000007">
    <property type="protein sequence ID" value="EKF42121.1"/>
    <property type="molecule type" value="Genomic_DNA"/>
</dbReference>
<name>K2P448_9HYPH</name>
<evidence type="ECO:0000256" key="1">
    <source>
        <dbReference type="SAM" id="Phobius"/>
    </source>
</evidence>
<feature type="transmembrane region" description="Helical" evidence="1">
    <location>
        <begin position="280"/>
        <end position="297"/>
    </location>
</feature>
<feature type="transmembrane region" description="Helical" evidence="1">
    <location>
        <begin position="16"/>
        <end position="37"/>
    </location>
</feature>
<proteinExistence type="predicted"/>
<accession>K2P448</accession>
<evidence type="ECO:0000313" key="2">
    <source>
        <dbReference type="EMBL" id="EKF42121.1"/>
    </source>
</evidence>
<keyword evidence="1" id="KW-1133">Transmembrane helix</keyword>
<feature type="transmembrane region" description="Helical" evidence="1">
    <location>
        <begin position="369"/>
        <end position="387"/>
    </location>
</feature>
<dbReference type="Proteomes" id="UP000007374">
    <property type="component" value="Unassembled WGS sequence"/>
</dbReference>
<dbReference type="PANTHER" id="PTHR23537:SF1">
    <property type="entry name" value="SUGAR TRANSPORTER"/>
    <property type="match status" value="1"/>
</dbReference>
<gene>
    <name evidence="2" type="ORF">NA8A_11250</name>
</gene>
<feature type="transmembrane region" description="Helical" evidence="1">
    <location>
        <begin position="252"/>
        <end position="273"/>
    </location>
</feature>
<dbReference type="Gene3D" id="1.20.1250.20">
    <property type="entry name" value="MFS general substrate transporter like domains"/>
    <property type="match status" value="1"/>
</dbReference>
<feature type="transmembrane region" description="Helical" evidence="1">
    <location>
        <begin position="303"/>
        <end position="325"/>
    </location>
</feature>
<evidence type="ECO:0000313" key="3">
    <source>
        <dbReference type="Proteomes" id="UP000007374"/>
    </source>
</evidence>
<dbReference type="eggNOG" id="COG2814">
    <property type="taxonomic scope" value="Bacteria"/>
</dbReference>
<feature type="transmembrane region" description="Helical" evidence="1">
    <location>
        <begin position="84"/>
        <end position="106"/>
    </location>
</feature>
<feature type="transmembrane region" description="Helical" evidence="1">
    <location>
        <begin position="112"/>
        <end position="133"/>
    </location>
</feature>
<organism evidence="2 3">
    <name type="scientific">Nitratireductor indicus C115</name>
    <dbReference type="NCBI Taxonomy" id="1231190"/>
    <lineage>
        <taxon>Bacteria</taxon>
        <taxon>Pseudomonadati</taxon>
        <taxon>Pseudomonadota</taxon>
        <taxon>Alphaproteobacteria</taxon>
        <taxon>Hyphomicrobiales</taxon>
        <taxon>Phyllobacteriaceae</taxon>
        <taxon>Nitratireductor</taxon>
    </lineage>
</organism>
<dbReference type="InterPro" id="IPR010645">
    <property type="entry name" value="MFS_4"/>
</dbReference>
<sequence length="400" mass="41957">MSSVDGSAAELEKGNVAAVIYGWSAIFIGVGLGRFAFTPLIPVLIEAGWYDPAQAKMLGAYGLVGYLCGGVVTPFLARQIPVRSLGIASALIVLASFIFCIFPIAYPWAALWRFLAGAAGAILMIACTSAANARLVRGGRAIWSGLPFVGVGSGAVIAAILMPLFADTPVEWQGLAITVFCVLAVAIHLWTAARLGTMETRSRKQRVPRAAPGRHRALLWALLAYGCDGFGMTPHSVYLVDYATREVGLSNASGALIWAGFGVGALLGPFLAIRIGSQRIGWAFAFKALAIALVVTIHDPWLFTLSSFCVGLATPGIAVMLSGFIQAAGGAERHIRYWANATTTFAFAQAIGGLAVSRVSQFADSYQPAFALGAAIMAFGFVAILYAGRILRDSTSQGSA</sequence>
<dbReference type="Pfam" id="PF06779">
    <property type="entry name" value="MFS_4"/>
    <property type="match status" value="1"/>
</dbReference>
<dbReference type="STRING" id="721133.SAMN05216176_107251"/>
<dbReference type="SUPFAM" id="SSF103473">
    <property type="entry name" value="MFS general substrate transporter"/>
    <property type="match status" value="1"/>
</dbReference>
<feature type="transmembrane region" description="Helical" evidence="1">
    <location>
        <begin position="217"/>
        <end position="240"/>
    </location>
</feature>
<comment type="caution">
    <text evidence="2">The sequence shown here is derived from an EMBL/GenBank/DDBJ whole genome shotgun (WGS) entry which is preliminary data.</text>
</comment>
<keyword evidence="1" id="KW-0472">Membrane</keyword>
<dbReference type="RefSeq" id="WP_009450408.1">
    <property type="nucleotide sequence ID" value="NZ_AMSI01000007.1"/>
</dbReference>
<feature type="transmembrane region" description="Helical" evidence="1">
    <location>
        <begin position="57"/>
        <end position="77"/>
    </location>
</feature>
<feature type="transmembrane region" description="Helical" evidence="1">
    <location>
        <begin position="337"/>
        <end position="357"/>
    </location>
</feature>
<dbReference type="OrthoDB" id="9797953at2"/>
<dbReference type="AlphaFoldDB" id="K2P448"/>
<keyword evidence="3" id="KW-1185">Reference proteome</keyword>
<protein>
    <submittedName>
        <fullName evidence="2">Major facilitator family transporter</fullName>
    </submittedName>
</protein>
<feature type="transmembrane region" description="Helical" evidence="1">
    <location>
        <begin position="172"/>
        <end position="196"/>
    </location>
</feature>
<dbReference type="InterPro" id="IPR036259">
    <property type="entry name" value="MFS_trans_sf"/>
</dbReference>
<reference evidence="2 3" key="1">
    <citation type="journal article" date="2012" name="J. Bacteriol.">
        <title>Genome Sequence of Nitratireductor indicus Type Strain C115.</title>
        <authorList>
            <person name="Lai Q."/>
            <person name="Li G."/>
            <person name="Yu Z."/>
            <person name="Shao Z."/>
        </authorList>
    </citation>
    <scope>NUCLEOTIDE SEQUENCE [LARGE SCALE GENOMIC DNA]</scope>
    <source>
        <strain evidence="2 3">C115</strain>
    </source>
</reference>
<dbReference type="PATRIC" id="fig|1231190.3.peg.2344"/>
<feature type="transmembrane region" description="Helical" evidence="1">
    <location>
        <begin position="145"/>
        <end position="166"/>
    </location>
</feature>
<dbReference type="GO" id="GO:0005886">
    <property type="term" value="C:plasma membrane"/>
    <property type="evidence" value="ECO:0007669"/>
    <property type="project" value="TreeGrafter"/>
</dbReference>
<keyword evidence="1" id="KW-0812">Transmembrane</keyword>
<dbReference type="PANTHER" id="PTHR23537">
    <property type="match status" value="1"/>
</dbReference>